<dbReference type="RefSeq" id="WP_189965800.1">
    <property type="nucleotide sequence ID" value="NZ_BMVL01000002.1"/>
</dbReference>
<dbReference type="EMBL" id="JAGGLQ010000001">
    <property type="protein sequence ID" value="MBP2035005.1"/>
    <property type="molecule type" value="Genomic_DNA"/>
</dbReference>
<sequence>MRTVQGAALDGLRARVRALAARRRPERVGRSPRGAAPFADRGPALPEPGASGPDRRTFVRPSFRYAASAPGSTGRATLAGLGDLLRGLARPRPGEVRASAAALRALRARRGDAPALVRTRSGRTVLVLLDPQDLRRFYAEPVSVLAAAPPGKCRGAIPEESADSGCSRGELRAEQRQASAEVLAAGLPVHPSSGPFLAALAEEARHLADAPALDLARARYAVHRAARRIVLGDAATGDEELTGWLTQLRAEGGSPRGGRVRASRSVRSVQDRARARIEEYAAHADADTLAGRAAHHADPTGSLDPVGRAQHWLLAMDAVPETLLRTLLLLGAHPAEQDLAAAEAVAAVAAGADRGLLPRLRACVRESLRLYPVVPDLIRVTRAETEWRGVRYPAGTSVLLPAAFHQRDPERVPAAHVFVPGRWKNPGADQDLRMAPFSHGGGRCPGDQLGLMMTATLCAEVLRSRRIAGTRPVLDPVGPLPATLDPHGIRLTLTRR</sequence>
<comment type="caution">
    <text evidence="3">The sequence shown here is derived from an EMBL/GenBank/DDBJ whole genome shotgun (WGS) entry which is preliminary data.</text>
</comment>
<comment type="similarity">
    <text evidence="1">Belongs to the cytochrome P450 family.</text>
</comment>
<keyword evidence="4" id="KW-1185">Reference proteome</keyword>
<name>A0ABS4KY89_STRAV</name>
<dbReference type="PANTHER" id="PTHR24305">
    <property type="entry name" value="CYTOCHROME P450"/>
    <property type="match status" value="1"/>
</dbReference>
<reference evidence="3 4" key="1">
    <citation type="submission" date="2021-03" db="EMBL/GenBank/DDBJ databases">
        <title>Genomic Encyclopedia of Type Strains, Phase IV (KMG-IV): sequencing the most valuable type-strain genomes for metagenomic binning, comparative biology and taxonomic classification.</title>
        <authorList>
            <person name="Goeker M."/>
        </authorList>
    </citation>
    <scope>NUCLEOTIDE SEQUENCE [LARGE SCALE GENOMIC DNA]</scope>
    <source>
        <strain evidence="3 4">DSM 40526</strain>
    </source>
</reference>
<dbReference type="Pfam" id="PF00067">
    <property type="entry name" value="p450"/>
    <property type="match status" value="1"/>
</dbReference>
<evidence type="ECO:0000313" key="4">
    <source>
        <dbReference type="Proteomes" id="UP001519310"/>
    </source>
</evidence>
<dbReference type="InterPro" id="IPR001128">
    <property type="entry name" value="Cyt_P450"/>
</dbReference>
<dbReference type="InterPro" id="IPR050121">
    <property type="entry name" value="Cytochrome_P450_monoxygenase"/>
</dbReference>
<dbReference type="PANTHER" id="PTHR24305:SF166">
    <property type="entry name" value="CYTOCHROME P450 12A4, MITOCHONDRIAL-RELATED"/>
    <property type="match status" value="1"/>
</dbReference>
<gene>
    <name evidence="3" type="ORF">J2Z77_000789</name>
</gene>
<evidence type="ECO:0000256" key="2">
    <source>
        <dbReference type="SAM" id="MobiDB-lite"/>
    </source>
</evidence>
<accession>A0ABS4KY89</accession>
<evidence type="ECO:0000313" key="3">
    <source>
        <dbReference type="EMBL" id="MBP2035005.1"/>
    </source>
</evidence>
<dbReference type="SUPFAM" id="SSF48264">
    <property type="entry name" value="Cytochrome P450"/>
    <property type="match status" value="1"/>
</dbReference>
<dbReference type="InterPro" id="IPR036396">
    <property type="entry name" value="Cyt_P450_sf"/>
</dbReference>
<dbReference type="Gene3D" id="1.10.630.10">
    <property type="entry name" value="Cytochrome P450"/>
    <property type="match status" value="1"/>
</dbReference>
<dbReference type="Proteomes" id="UP001519310">
    <property type="component" value="Unassembled WGS sequence"/>
</dbReference>
<protein>
    <submittedName>
        <fullName evidence="3">Cytochrome P450</fullName>
    </submittedName>
</protein>
<organism evidence="3 4">
    <name type="scientific">Streptomyces avidinii</name>
    <dbReference type="NCBI Taxonomy" id="1895"/>
    <lineage>
        <taxon>Bacteria</taxon>
        <taxon>Bacillati</taxon>
        <taxon>Actinomycetota</taxon>
        <taxon>Actinomycetes</taxon>
        <taxon>Kitasatosporales</taxon>
        <taxon>Streptomycetaceae</taxon>
        <taxon>Streptomyces</taxon>
    </lineage>
</organism>
<proteinExistence type="inferred from homology"/>
<evidence type="ECO:0000256" key="1">
    <source>
        <dbReference type="ARBA" id="ARBA00010617"/>
    </source>
</evidence>
<feature type="region of interest" description="Disordered" evidence="2">
    <location>
        <begin position="21"/>
        <end position="57"/>
    </location>
</feature>